<comment type="caution">
    <text evidence="2">The sequence shown here is derived from an EMBL/GenBank/DDBJ whole genome shotgun (WGS) entry which is preliminary data.</text>
</comment>
<name>A0A0H1QZX2_9EURY</name>
<keyword evidence="1" id="KW-0812">Transmembrane</keyword>
<keyword evidence="1" id="KW-1133">Transmembrane helix</keyword>
<dbReference type="RefSeq" id="WP_048182004.1">
    <property type="nucleotide sequence ID" value="NZ_JXOJ01000002.1"/>
</dbReference>
<evidence type="ECO:0000313" key="2">
    <source>
        <dbReference type="EMBL" id="KLK88354.1"/>
    </source>
</evidence>
<dbReference type="EMBL" id="JXOJ01000002">
    <property type="protein sequence ID" value="KLK88354.1"/>
    <property type="molecule type" value="Genomic_DNA"/>
</dbReference>
<organism evidence="2 3">
    <name type="scientific">Methanoculleus sediminis</name>
    <dbReference type="NCBI Taxonomy" id="1550566"/>
    <lineage>
        <taxon>Archaea</taxon>
        <taxon>Methanobacteriati</taxon>
        <taxon>Methanobacteriota</taxon>
        <taxon>Stenosarchaea group</taxon>
        <taxon>Methanomicrobia</taxon>
        <taxon>Methanomicrobiales</taxon>
        <taxon>Methanomicrobiaceae</taxon>
        <taxon>Methanoculleus</taxon>
    </lineage>
</organism>
<dbReference type="STRING" id="1550566.SZ63_04810"/>
<reference evidence="2 3" key="1">
    <citation type="journal article" date="2015" name="Int. J. Syst. Evol. Microbiol.">
        <title>Methanoculleus sediminis sp. nov., a methanogen from sediments near a submarine mud volcano.</title>
        <authorList>
            <person name="Chen S.C."/>
            <person name="Chen M.F."/>
            <person name="Lai M.C."/>
            <person name="Weng C.Y."/>
            <person name="Wu S.Y."/>
            <person name="Lin S."/>
            <person name="Yang T.F."/>
            <person name="Chen P.C."/>
        </authorList>
    </citation>
    <scope>NUCLEOTIDE SEQUENCE [LARGE SCALE GENOMIC DNA]</scope>
    <source>
        <strain evidence="2 3">S3Fa</strain>
    </source>
</reference>
<accession>A0A0H1QZX2</accession>
<gene>
    <name evidence="2" type="ORF">SZ63_04810</name>
</gene>
<proteinExistence type="predicted"/>
<protein>
    <submittedName>
        <fullName evidence="2">Uncharacterized protein</fullName>
    </submittedName>
</protein>
<dbReference type="AlphaFoldDB" id="A0A0H1QZX2"/>
<feature type="transmembrane region" description="Helical" evidence="1">
    <location>
        <begin position="41"/>
        <end position="62"/>
    </location>
</feature>
<sequence>MDEATKQVFKAKFVMLTVMLNVIVLCFAMGVFVLFRFAPEGTIGLAIGLLLLTVGAALSISFRKQYAQTKVWLHEQP</sequence>
<feature type="transmembrane region" description="Helical" evidence="1">
    <location>
        <begin position="12"/>
        <end position="35"/>
    </location>
</feature>
<evidence type="ECO:0000256" key="1">
    <source>
        <dbReference type="SAM" id="Phobius"/>
    </source>
</evidence>
<dbReference type="PATRIC" id="fig|1550566.3.peg.1027"/>
<keyword evidence="3" id="KW-1185">Reference proteome</keyword>
<keyword evidence="1" id="KW-0472">Membrane</keyword>
<dbReference type="Proteomes" id="UP000035301">
    <property type="component" value="Unassembled WGS sequence"/>
</dbReference>
<evidence type="ECO:0000313" key="3">
    <source>
        <dbReference type="Proteomes" id="UP000035301"/>
    </source>
</evidence>
<dbReference type="OrthoDB" id="114363at2157"/>